<organism evidence="1 2">
    <name type="scientific">Nonomuraea polychroma</name>
    <dbReference type="NCBI Taxonomy" id="46176"/>
    <lineage>
        <taxon>Bacteria</taxon>
        <taxon>Bacillati</taxon>
        <taxon>Actinomycetota</taxon>
        <taxon>Actinomycetes</taxon>
        <taxon>Streptosporangiales</taxon>
        <taxon>Streptosporangiaceae</taxon>
        <taxon>Nonomuraea</taxon>
    </lineage>
</organism>
<accession>A0A438MMD0</accession>
<reference evidence="1 2" key="1">
    <citation type="submission" date="2019-01" db="EMBL/GenBank/DDBJ databases">
        <title>Sequencing the genomes of 1000 actinobacteria strains.</title>
        <authorList>
            <person name="Klenk H.-P."/>
        </authorList>
    </citation>
    <scope>NUCLEOTIDE SEQUENCE [LARGE SCALE GENOMIC DNA]</scope>
    <source>
        <strain evidence="1 2">DSM 43925</strain>
    </source>
</reference>
<proteinExistence type="predicted"/>
<name>A0A438MMD0_9ACTN</name>
<comment type="caution">
    <text evidence="1">The sequence shown here is derived from an EMBL/GenBank/DDBJ whole genome shotgun (WGS) entry which is preliminary data.</text>
</comment>
<dbReference type="RefSeq" id="WP_127939403.1">
    <property type="nucleotide sequence ID" value="NZ_SAUN01000001.1"/>
</dbReference>
<sequence>MHSDEQANQVVEELTGHIYTALRDGGLEAEPVVELASLLEAWGKSTPATRELLERPATHLTTADLTRLSESLLGDANFEPTFALEPRLWTTLEHALEVVERDVRTSGITGTLRLVTQDWDSSGLAWVEFQGGYHGNGIEPIAGSSAQGALADVADAVQETIMELIRKVWPVCTTHDQGLHAGYEHGTAVWRCTGDGTHTVAPVGELP</sequence>
<dbReference type="EMBL" id="SAUN01000001">
    <property type="protein sequence ID" value="RVX46883.1"/>
    <property type="molecule type" value="Genomic_DNA"/>
</dbReference>
<evidence type="ECO:0000313" key="2">
    <source>
        <dbReference type="Proteomes" id="UP000284824"/>
    </source>
</evidence>
<dbReference type="OrthoDB" id="3213067at2"/>
<keyword evidence="2" id="KW-1185">Reference proteome</keyword>
<dbReference type="Proteomes" id="UP000284824">
    <property type="component" value="Unassembled WGS sequence"/>
</dbReference>
<dbReference type="AlphaFoldDB" id="A0A438MMD0"/>
<gene>
    <name evidence="1" type="ORF">EDD27_9796</name>
</gene>
<evidence type="ECO:0000313" key="1">
    <source>
        <dbReference type="EMBL" id="RVX46883.1"/>
    </source>
</evidence>
<protein>
    <submittedName>
        <fullName evidence="1">Uncharacterized protein</fullName>
    </submittedName>
</protein>